<keyword evidence="2" id="KW-1185">Reference proteome</keyword>
<sequence>MGEPSVGSKGIEHQQIMKNSHVIQGDMHNLIMKVNFLILIKLLI</sequence>
<accession>A0A557SY49</accession>
<name>A0A557SY49_9ARCH</name>
<evidence type="ECO:0000313" key="2">
    <source>
        <dbReference type="Proteomes" id="UP000315289"/>
    </source>
</evidence>
<evidence type="ECO:0000313" key="1">
    <source>
        <dbReference type="EMBL" id="TVP41529.1"/>
    </source>
</evidence>
<reference evidence="1 2" key="1">
    <citation type="journal article" date="2019" name="Front. Microbiol.">
        <title>Ammonia Oxidation by the Arctic Terrestrial Thaumarchaeote Candidatus Nitrosocosmicus arcticus Is Stimulated by Increasing Temperatures.</title>
        <authorList>
            <person name="Alves R.J.E."/>
            <person name="Kerou M."/>
            <person name="Zappe A."/>
            <person name="Bittner R."/>
            <person name="Abby S.S."/>
            <person name="Schmidt H.A."/>
            <person name="Pfeifer K."/>
            <person name="Schleper C."/>
        </authorList>
    </citation>
    <scope>NUCLEOTIDE SEQUENCE [LARGE SCALE GENOMIC DNA]</scope>
    <source>
        <strain evidence="1 2">Kfb</strain>
    </source>
</reference>
<dbReference type="EMBL" id="VOAH01000003">
    <property type="protein sequence ID" value="TVP41529.1"/>
    <property type="molecule type" value="Genomic_DNA"/>
</dbReference>
<dbReference type="AlphaFoldDB" id="A0A557SY49"/>
<proteinExistence type="predicted"/>
<dbReference type="Proteomes" id="UP000315289">
    <property type="component" value="Unassembled WGS sequence"/>
</dbReference>
<protein>
    <submittedName>
        <fullName evidence="1">Uncharacterized protein</fullName>
    </submittedName>
</protein>
<gene>
    <name evidence="1" type="ORF">NARC_30244</name>
</gene>
<organism evidence="1 2">
    <name type="scientific">Candidatus Nitrosocosmicus arcticus</name>
    <dbReference type="NCBI Taxonomy" id="2035267"/>
    <lineage>
        <taxon>Archaea</taxon>
        <taxon>Nitrososphaerota</taxon>
        <taxon>Nitrososphaeria</taxon>
        <taxon>Nitrososphaerales</taxon>
        <taxon>Nitrososphaeraceae</taxon>
        <taxon>Candidatus Nitrosocosmicus</taxon>
    </lineage>
</organism>
<comment type="caution">
    <text evidence="1">The sequence shown here is derived from an EMBL/GenBank/DDBJ whole genome shotgun (WGS) entry which is preliminary data.</text>
</comment>